<proteinExistence type="predicted"/>
<accession>A0A5B8MPS4</accession>
<evidence type="ECO:0000313" key="2">
    <source>
        <dbReference type="EMBL" id="QDZ22509.1"/>
    </source>
</evidence>
<sequence length="221" mass="24855">MVVELGYGGLGRSRGGRSRRSHRRYGKKKSRVSLKIPPTIYEVDDEGDPRYYLDEEEEENGDEGCGEGGGVATTTIVDLSILENDAEEVCRQRFSYRKSKKKHIDWDDSDSDSDSSAKSLDSLTVHTCQQKQKPKVLPKHSRFGNRRAKRQFPLAKVQATKRILDRIGSGSSFNSSEGPSDSSKHNMKVWEKAHHHQLGGKHKRSKGTTLKLLLKSIFGKI</sequence>
<organism evidence="2 3">
    <name type="scientific">Chloropicon primus</name>
    <dbReference type="NCBI Taxonomy" id="1764295"/>
    <lineage>
        <taxon>Eukaryota</taxon>
        <taxon>Viridiplantae</taxon>
        <taxon>Chlorophyta</taxon>
        <taxon>Chloropicophyceae</taxon>
        <taxon>Chloropicales</taxon>
        <taxon>Chloropicaceae</taxon>
        <taxon>Chloropicon</taxon>
    </lineage>
</organism>
<keyword evidence="3" id="KW-1185">Reference proteome</keyword>
<dbReference type="AlphaFoldDB" id="A0A5B8MPS4"/>
<name>A0A5B8MPS4_9CHLO</name>
<evidence type="ECO:0000313" key="3">
    <source>
        <dbReference type="Proteomes" id="UP000316726"/>
    </source>
</evidence>
<dbReference type="Proteomes" id="UP000316726">
    <property type="component" value="Chromosome 8"/>
</dbReference>
<dbReference type="EMBL" id="CP031041">
    <property type="protein sequence ID" value="QDZ22509.1"/>
    <property type="molecule type" value="Genomic_DNA"/>
</dbReference>
<feature type="compositionally biased region" description="Gly residues" evidence="1">
    <location>
        <begin position="1"/>
        <end position="13"/>
    </location>
</feature>
<reference evidence="2 3" key="1">
    <citation type="submission" date="2018-07" db="EMBL/GenBank/DDBJ databases">
        <title>The complete nuclear genome of the prasinophyte Chloropicon primus (CCMP1205).</title>
        <authorList>
            <person name="Pombert J.-F."/>
            <person name="Otis C."/>
            <person name="Turmel M."/>
            <person name="Lemieux C."/>
        </authorList>
    </citation>
    <scope>NUCLEOTIDE SEQUENCE [LARGE SCALE GENOMIC DNA]</scope>
    <source>
        <strain evidence="2 3">CCMP1205</strain>
    </source>
</reference>
<feature type="region of interest" description="Disordered" evidence="1">
    <location>
        <begin position="1"/>
        <end position="36"/>
    </location>
</feature>
<feature type="region of interest" description="Disordered" evidence="1">
    <location>
        <begin position="101"/>
        <end position="139"/>
    </location>
</feature>
<gene>
    <name evidence="2" type="ORF">A3770_08p50270</name>
</gene>
<feature type="compositionally biased region" description="Basic residues" evidence="1">
    <location>
        <begin position="14"/>
        <end position="32"/>
    </location>
</feature>
<protein>
    <submittedName>
        <fullName evidence="2">Uncharacterized protein</fullName>
    </submittedName>
</protein>
<evidence type="ECO:0000256" key="1">
    <source>
        <dbReference type="SAM" id="MobiDB-lite"/>
    </source>
</evidence>